<dbReference type="AlphaFoldDB" id="A0A4U3KZ37"/>
<dbReference type="EMBL" id="SZQL01000010">
    <property type="protein sequence ID" value="TKK67692.1"/>
    <property type="molecule type" value="Genomic_DNA"/>
</dbReference>
<evidence type="ECO:0000313" key="4">
    <source>
        <dbReference type="EMBL" id="TKK67692.1"/>
    </source>
</evidence>
<keyword evidence="1 2" id="KW-0732">Signal</keyword>
<comment type="caution">
    <text evidence="4">The sequence shown here is derived from an EMBL/GenBank/DDBJ whole genome shotgun (WGS) entry which is preliminary data.</text>
</comment>
<dbReference type="Proteomes" id="UP000305848">
    <property type="component" value="Unassembled WGS sequence"/>
</dbReference>
<dbReference type="InterPro" id="IPR027385">
    <property type="entry name" value="Beta-barrel_OMP"/>
</dbReference>
<gene>
    <name evidence="4" type="ORF">FC093_13145</name>
</gene>
<protein>
    <submittedName>
        <fullName evidence="4">Porin family protein</fullName>
    </submittedName>
</protein>
<evidence type="ECO:0000313" key="5">
    <source>
        <dbReference type="Proteomes" id="UP000305848"/>
    </source>
</evidence>
<feature type="domain" description="Outer membrane protein beta-barrel" evidence="3">
    <location>
        <begin position="7"/>
        <end position="158"/>
    </location>
</feature>
<reference evidence="4 5" key="1">
    <citation type="submission" date="2019-05" db="EMBL/GenBank/DDBJ databases">
        <title>Panacibacter sp. strain 17mud1-8 Genome sequencing and assembly.</title>
        <authorList>
            <person name="Chhetri G."/>
        </authorList>
    </citation>
    <scope>NUCLEOTIDE SEQUENCE [LARGE SCALE GENOMIC DNA]</scope>
    <source>
        <strain evidence="4 5">17mud1-8</strain>
    </source>
</reference>
<dbReference type="SUPFAM" id="SSF56925">
    <property type="entry name" value="OMPA-like"/>
    <property type="match status" value="1"/>
</dbReference>
<name>A0A4U3KZ37_9BACT</name>
<accession>A0A4U3KZ37</accession>
<dbReference type="InterPro" id="IPR011250">
    <property type="entry name" value="OMP/PagP_B-barrel"/>
</dbReference>
<proteinExistence type="predicted"/>
<evidence type="ECO:0000256" key="1">
    <source>
        <dbReference type="ARBA" id="ARBA00022729"/>
    </source>
</evidence>
<dbReference type="RefSeq" id="WP_137262257.1">
    <property type="nucleotide sequence ID" value="NZ_SZQL01000010.1"/>
</dbReference>
<dbReference type="OrthoDB" id="677309at2"/>
<keyword evidence="5" id="KW-1185">Reference proteome</keyword>
<feature type="signal peptide" evidence="2">
    <location>
        <begin position="1"/>
        <end position="20"/>
    </location>
</feature>
<dbReference type="Pfam" id="PF13505">
    <property type="entry name" value="OMP_b-brl"/>
    <property type="match status" value="1"/>
</dbReference>
<evidence type="ECO:0000256" key="2">
    <source>
        <dbReference type="SAM" id="SignalP"/>
    </source>
</evidence>
<sequence>MRKAFLALAVGIVVSLAASAQSGSNQIGIGAEAGIPTGKDASETTKIGLGGSLKGLFGIGNAGQITLTTGYMSFGSKNLPDGFKSTLNIIPAMAGYRQNFSGFYVEPQAGVGFISEKDKFQGESETVSVTKFTWAAGIGYVISNVDIGARYQRSEFKGGSISLIGIKIAYNIPVGGK</sequence>
<evidence type="ECO:0000259" key="3">
    <source>
        <dbReference type="Pfam" id="PF13505"/>
    </source>
</evidence>
<organism evidence="4 5">
    <name type="scientific">Ilyomonas limi</name>
    <dbReference type="NCBI Taxonomy" id="2575867"/>
    <lineage>
        <taxon>Bacteria</taxon>
        <taxon>Pseudomonadati</taxon>
        <taxon>Bacteroidota</taxon>
        <taxon>Chitinophagia</taxon>
        <taxon>Chitinophagales</taxon>
        <taxon>Chitinophagaceae</taxon>
        <taxon>Ilyomonas</taxon>
    </lineage>
</organism>
<feature type="chain" id="PRO_5020381534" evidence="2">
    <location>
        <begin position="21"/>
        <end position="177"/>
    </location>
</feature>